<evidence type="ECO:0000259" key="8">
    <source>
        <dbReference type="PROSITE" id="PS50110"/>
    </source>
</evidence>
<evidence type="ECO:0000256" key="5">
    <source>
        <dbReference type="ARBA" id="ARBA00023163"/>
    </source>
</evidence>
<evidence type="ECO:0000256" key="3">
    <source>
        <dbReference type="ARBA" id="ARBA00023015"/>
    </source>
</evidence>
<dbReference type="SMART" id="SM00862">
    <property type="entry name" value="Trans_reg_C"/>
    <property type="match status" value="1"/>
</dbReference>
<evidence type="ECO:0000256" key="6">
    <source>
        <dbReference type="PROSITE-ProRule" id="PRU00169"/>
    </source>
</evidence>
<feature type="modified residue" description="4-aspartylphosphate" evidence="6">
    <location>
        <position position="52"/>
    </location>
</feature>
<feature type="DNA-binding region" description="OmpR/PhoB-type" evidence="7">
    <location>
        <begin position="128"/>
        <end position="224"/>
    </location>
</feature>
<accession>A0A4R7S436</accession>
<dbReference type="Gene3D" id="1.10.10.10">
    <property type="entry name" value="Winged helix-like DNA-binding domain superfamily/Winged helix DNA-binding domain"/>
    <property type="match status" value="1"/>
</dbReference>
<dbReference type="GO" id="GO:0000976">
    <property type="term" value="F:transcription cis-regulatory region binding"/>
    <property type="evidence" value="ECO:0007669"/>
    <property type="project" value="TreeGrafter"/>
</dbReference>
<dbReference type="GO" id="GO:0000156">
    <property type="term" value="F:phosphorelay response regulator activity"/>
    <property type="evidence" value="ECO:0007669"/>
    <property type="project" value="TreeGrafter"/>
</dbReference>
<evidence type="ECO:0000256" key="1">
    <source>
        <dbReference type="ARBA" id="ARBA00022553"/>
    </source>
</evidence>
<evidence type="ECO:0000313" key="10">
    <source>
        <dbReference type="EMBL" id="TDU73172.1"/>
    </source>
</evidence>
<dbReference type="RefSeq" id="WP_133794478.1">
    <property type="nucleotide sequence ID" value="NZ_SOCA01000002.1"/>
</dbReference>
<dbReference type="SMART" id="SM00448">
    <property type="entry name" value="REC"/>
    <property type="match status" value="1"/>
</dbReference>
<protein>
    <submittedName>
        <fullName evidence="10">Two-component system phosphate regulon response regulator PhoB</fullName>
    </submittedName>
</protein>
<evidence type="ECO:0000259" key="9">
    <source>
        <dbReference type="PROSITE" id="PS51755"/>
    </source>
</evidence>
<keyword evidence="3" id="KW-0805">Transcription regulation</keyword>
<feature type="domain" description="OmpR/PhoB-type" evidence="9">
    <location>
        <begin position="128"/>
        <end position="224"/>
    </location>
</feature>
<dbReference type="InterPro" id="IPR039420">
    <property type="entry name" value="WalR-like"/>
</dbReference>
<reference evidence="10 11" key="1">
    <citation type="submission" date="2019-03" db="EMBL/GenBank/DDBJ databases">
        <title>Genomic Encyclopedia of Archaeal and Bacterial Type Strains, Phase II (KMG-II): from individual species to whole genera.</title>
        <authorList>
            <person name="Goeker M."/>
        </authorList>
    </citation>
    <scope>NUCLEOTIDE SEQUENCE [LARGE SCALE GENOMIC DNA]</scope>
    <source>
        <strain evidence="10 11">ATCC 25309</strain>
    </source>
</reference>
<dbReference type="PROSITE" id="PS51755">
    <property type="entry name" value="OMPR_PHOB"/>
    <property type="match status" value="1"/>
</dbReference>
<keyword evidence="2" id="KW-0902">Two-component regulatory system</keyword>
<feature type="domain" description="Response regulatory" evidence="8">
    <location>
        <begin position="3"/>
        <end position="119"/>
    </location>
</feature>
<dbReference type="GO" id="GO:0005829">
    <property type="term" value="C:cytosol"/>
    <property type="evidence" value="ECO:0007669"/>
    <property type="project" value="TreeGrafter"/>
</dbReference>
<dbReference type="InterPro" id="IPR011006">
    <property type="entry name" value="CheY-like_superfamily"/>
</dbReference>
<dbReference type="Proteomes" id="UP000295662">
    <property type="component" value="Unassembled WGS sequence"/>
</dbReference>
<dbReference type="SUPFAM" id="SSF46894">
    <property type="entry name" value="C-terminal effector domain of the bipartite response regulators"/>
    <property type="match status" value="1"/>
</dbReference>
<evidence type="ECO:0000256" key="7">
    <source>
        <dbReference type="PROSITE-ProRule" id="PRU01091"/>
    </source>
</evidence>
<keyword evidence="5" id="KW-0804">Transcription</keyword>
<dbReference type="GO" id="GO:0032993">
    <property type="term" value="C:protein-DNA complex"/>
    <property type="evidence" value="ECO:0007669"/>
    <property type="project" value="TreeGrafter"/>
</dbReference>
<comment type="caution">
    <text evidence="10">The sequence shown here is derived from an EMBL/GenBank/DDBJ whole genome shotgun (WGS) entry which is preliminary data.</text>
</comment>
<dbReference type="OrthoDB" id="9778145at2"/>
<evidence type="ECO:0000256" key="4">
    <source>
        <dbReference type="ARBA" id="ARBA00023125"/>
    </source>
</evidence>
<dbReference type="AlphaFoldDB" id="A0A4R7S436"/>
<dbReference type="PANTHER" id="PTHR48111:SF1">
    <property type="entry name" value="TWO-COMPONENT RESPONSE REGULATOR ORR33"/>
    <property type="match status" value="1"/>
</dbReference>
<dbReference type="PANTHER" id="PTHR48111">
    <property type="entry name" value="REGULATOR OF RPOS"/>
    <property type="match status" value="1"/>
</dbReference>
<dbReference type="Pfam" id="PF00486">
    <property type="entry name" value="Trans_reg_C"/>
    <property type="match status" value="1"/>
</dbReference>
<keyword evidence="11" id="KW-1185">Reference proteome</keyword>
<dbReference type="InterPro" id="IPR016032">
    <property type="entry name" value="Sig_transdc_resp-reg_C-effctor"/>
</dbReference>
<dbReference type="EMBL" id="SOCA01000002">
    <property type="protein sequence ID" value="TDU73172.1"/>
    <property type="molecule type" value="Genomic_DNA"/>
</dbReference>
<dbReference type="SUPFAM" id="SSF52172">
    <property type="entry name" value="CheY-like"/>
    <property type="match status" value="1"/>
</dbReference>
<dbReference type="CDD" id="cd00383">
    <property type="entry name" value="trans_reg_C"/>
    <property type="match status" value="1"/>
</dbReference>
<dbReference type="InterPro" id="IPR036388">
    <property type="entry name" value="WH-like_DNA-bd_sf"/>
</dbReference>
<organism evidence="10 11">
    <name type="scientific">Prosthecobacter fusiformis</name>
    <dbReference type="NCBI Taxonomy" id="48464"/>
    <lineage>
        <taxon>Bacteria</taxon>
        <taxon>Pseudomonadati</taxon>
        <taxon>Verrucomicrobiota</taxon>
        <taxon>Verrucomicrobiia</taxon>
        <taxon>Verrucomicrobiales</taxon>
        <taxon>Verrucomicrobiaceae</taxon>
        <taxon>Prosthecobacter</taxon>
    </lineage>
</organism>
<dbReference type="FunFam" id="3.40.50.2300:FF:000001">
    <property type="entry name" value="DNA-binding response regulator PhoB"/>
    <property type="match status" value="1"/>
</dbReference>
<keyword evidence="1 6" id="KW-0597">Phosphoprotein</keyword>
<gene>
    <name evidence="10" type="ORF">EI77_01640</name>
</gene>
<dbReference type="Pfam" id="PF00072">
    <property type="entry name" value="Response_reg"/>
    <property type="match status" value="1"/>
</dbReference>
<evidence type="ECO:0000313" key="11">
    <source>
        <dbReference type="Proteomes" id="UP000295662"/>
    </source>
</evidence>
<dbReference type="InterPro" id="IPR001867">
    <property type="entry name" value="OmpR/PhoB-type_DNA-bd"/>
</dbReference>
<sequence>MSKILVVDDEPDISELITLHLMREGHECVCITNGLQVMNAIIEHEPDLVVLDIMLPGQDGVTAFKRLRADSRTRSVPVIMLTARAQVTDKINGLELGADDYLTKPFSPRELSLRISAILRRTKKVTHVSEVKMGAFLLDRKNMKFFHNGHPIDLTTTEFKLLAVLLENVAAVHTRSELLREVWGYSDDVATRTLDTHIKRLREKLGEAGRHIITVRGTGYQFIPDASAIAANAVD</sequence>
<keyword evidence="4 7" id="KW-0238">DNA-binding</keyword>
<evidence type="ECO:0000256" key="2">
    <source>
        <dbReference type="ARBA" id="ARBA00023012"/>
    </source>
</evidence>
<dbReference type="GO" id="GO:0006355">
    <property type="term" value="P:regulation of DNA-templated transcription"/>
    <property type="evidence" value="ECO:0007669"/>
    <property type="project" value="InterPro"/>
</dbReference>
<name>A0A4R7S436_9BACT</name>
<dbReference type="Gene3D" id="3.40.50.2300">
    <property type="match status" value="1"/>
</dbReference>
<proteinExistence type="predicted"/>
<dbReference type="Gene3D" id="6.10.250.690">
    <property type="match status" value="1"/>
</dbReference>
<dbReference type="InterPro" id="IPR001789">
    <property type="entry name" value="Sig_transdc_resp-reg_receiver"/>
</dbReference>
<dbReference type="PROSITE" id="PS50110">
    <property type="entry name" value="RESPONSE_REGULATORY"/>
    <property type="match status" value="1"/>
</dbReference>